<dbReference type="EMBL" id="PDCK01000039">
    <property type="protein sequence ID" value="PRQ55446.1"/>
    <property type="molecule type" value="Genomic_DNA"/>
</dbReference>
<protein>
    <submittedName>
        <fullName evidence="1">Uncharacterized protein</fullName>
    </submittedName>
</protein>
<organism evidence="1 2">
    <name type="scientific">Rosa chinensis</name>
    <name type="common">China rose</name>
    <dbReference type="NCBI Taxonomy" id="74649"/>
    <lineage>
        <taxon>Eukaryota</taxon>
        <taxon>Viridiplantae</taxon>
        <taxon>Streptophyta</taxon>
        <taxon>Embryophyta</taxon>
        <taxon>Tracheophyta</taxon>
        <taxon>Spermatophyta</taxon>
        <taxon>Magnoliopsida</taxon>
        <taxon>eudicotyledons</taxon>
        <taxon>Gunneridae</taxon>
        <taxon>Pentapetalae</taxon>
        <taxon>rosids</taxon>
        <taxon>fabids</taxon>
        <taxon>Rosales</taxon>
        <taxon>Rosaceae</taxon>
        <taxon>Rosoideae</taxon>
        <taxon>Rosoideae incertae sedis</taxon>
        <taxon>Rosa</taxon>
    </lineage>
</organism>
<reference evidence="1 2" key="1">
    <citation type="journal article" date="2018" name="Nat. Genet.">
        <title>The Rosa genome provides new insights in the design of modern roses.</title>
        <authorList>
            <person name="Bendahmane M."/>
        </authorList>
    </citation>
    <scope>NUCLEOTIDE SEQUENCE [LARGE SCALE GENOMIC DNA]</scope>
    <source>
        <strain evidence="2">cv. Old Blush</strain>
    </source>
</reference>
<dbReference type="Proteomes" id="UP000238479">
    <property type="component" value="Chromosome 1"/>
</dbReference>
<dbReference type="Gramene" id="PRQ55446">
    <property type="protein sequence ID" value="PRQ55446"/>
    <property type="gene ID" value="RchiOBHm_Chr1g0324631"/>
</dbReference>
<evidence type="ECO:0000313" key="1">
    <source>
        <dbReference type="EMBL" id="PRQ55446.1"/>
    </source>
</evidence>
<gene>
    <name evidence="1" type="ORF">RchiOBHm_Chr1g0324631</name>
</gene>
<comment type="caution">
    <text evidence="1">The sequence shown here is derived from an EMBL/GenBank/DDBJ whole genome shotgun (WGS) entry which is preliminary data.</text>
</comment>
<keyword evidence="2" id="KW-1185">Reference proteome</keyword>
<proteinExistence type="predicted"/>
<accession>A0A2P6S9W1</accession>
<sequence length="67" mass="8111">MFEVMSDHQVKSIVVRLVSSVHCIYNFVLYVNIYSCNEWHCACVYIRRRLKNQISDFLHIVSYWPTR</sequence>
<evidence type="ECO:0000313" key="2">
    <source>
        <dbReference type="Proteomes" id="UP000238479"/>
    </source>
</evidence>
<dbReference type="AlphaFoldDB" id="A0A2P6S9W1"/>
<name>A0A2P6S9W1_ROSCH</name>